<evidence type="ECO:0000256" key="1">
    <source>
        <dbReference type="SAM" id="MobiDB-lite"/>
    </source>
</evidence>
<dbReference type="InterPro" id="IPR032795">
    <property type="entry name" value="DUF3741-assoc"/>
</dbReference>
<dbReference type="PANTHER" id="PTHR35499">
    <property type="entry name" value="OS05G0128300 PROTEIN"/>
    <property type="match status" value="1"/>
</dbReference>
<dbReference type="EMBL" id="JABCRI010000012">
    <property type="protein sequence ID" value="KAF8396945.1"/>
    <property type="molecule type" value="Genomic_DNA"/>
</dbReference>
<feature type="compositionally biased region" description="Basic residues" evidence="1">
    <location>
        <begin position="216"/>
        <end position="226"/>
    </location>
</feature>
<keyword evidence="4" id="KW-1185">Reference proteome</keyword>
<evidence type="ECO:0000313" key="3">
    <source>
        <dbReference type="EMBL" id="KAF8396945.1"/>
    </source>
</evidence>
<feature type="domain" description="DUF3741" evidence="2">
    <location>
        <begin position="76"/>
        <end position="93"/>
    </location>
</feature>
<protein>
    <recommendedName>
        <fullName evidence="2">DUF3741 domain-containing protein</fullName>
    </recommendedName>
</protein>
<reference evidence="3 4" key="1">
    <citation type="submission" date="2020-04" db="EMBL/GenBank/DDBJ databases">
        <title>Plant Genome Project.</title>
        <authorList>
            <person name="Zhang R.-G."/>
        </authorList>
    </citation>
    <scope>NUCLEOTIDE SEQUENCE [LARGE SCALE GENOMIC DNA]</scope>
    <source>
        <strain evidence="3">YNK0</strain>
        <tissue evidence="3">Leaf</tissue>
    </source>
</reference>
<evidence type="ECO:0000259" key="2">
    <source>
        <dbReference type="Pfam" id="PF14383"/>
    </source>
</evidence>
<dbReference type="Proteomes" id="UP000655225">
    <property type="component" value="Unassembled WGS sequence"/>
</dbReference>
<feature type="compositionally biased region" description="Basic and acidic residues" evidence="1">
    <location>
        <begin position="233"/>
        <end position="250"/>
    </location>
</feature>
<dbReference type="PANTHER" id="PTHR35499:SF1">
    <property type="entry name" value="DUF3741 DOMAIN-CONTAINING PROTEIN"/>
    <property type="match status" value="1"/>
</dbReference>
<dbReference type="Pfam" id="PF14383">
    <property type="entry name" value="VARLMGL"/>
    <property type="match status" value="1"/>
</dbReference>
<dbReference type="OMA" id="WLQKEIC"/>
<evidence type="ECO:0000313" key="4">
    <source>
        <dbReference type="Proteomes" id="UP000655225"/>
    </source>
</evidence>
<dbReference type="AlphaFoldDB" id="A0A834Z0F0"/>
<dbReference type="OrthoDB" id="1924799at2759"/>
<comment type="caution">
    <text evidence="3">The sequence shown here is derived from an EMBL/GenBank/DDBJ whole genome shotgun (WGS) entry which is preliminary data.</text>
</comment>
<feature type="compositionally biased region" description="Basic and acidic residues" evidence="1">
    <location>
        <begin position="161"/>
        <end position="215"/>
    </location>
</feature>
<organism evidence="3 4">
    <name type="scientific">Tetracentron sinense</name>
    <name type="common">Spur-leaf</name>
    <dbReference type="NCBI Taxonomy" id="13715"/>
    <lineage>
        <taxon>Eukaryota</taxon>
        <taxon>Viridiplantae</taxon>
        <taxon>Streptophyta</taxon>
        <taxon>Embryophyta</taxon>
        <taxon>Tracheophyta</taxon>
        <taxon>Spermatophyta</taxon>
        <taxon>Magnoliopsida</taxon>
        <taxon>Trochodendrales</taxon>
        <taxon>Trochodendraceae</taxon>
        <taxon>Tetracentron</taxon>
    </lineage>
</organism>
<feature type="region of interest" description="Disordered" evidence="1">
    <location>
        <begin position="159"/>
        <end position="299"/>
    </location>
</feature>
<gene>
    <name evidence="3" type="ORF">HHK36_018581</name>
</gene>
<feature type="compositionally biased region" description="Basic residues" evidence="1">
    <location>
        <begin position="276"/>
        <end position="285"/>
    </location>
</feature>
<proteinExistence type="predicted"/>
<name>A0A834Z0F0_TETSI</name>
<sequence length="444" mass="50707">MKISFPFSSSSSTSFNGNLNNSQNAVTGFFFGILRRLLCTSSLPTHPSDHTIEVNQVESEPRQDPIVDKKIEDPATPGIVARLMGLDSMPETNWVRAPGSITRSRSVNSADCWADFDPLQKRHRRVRSSLSFREVPTYLQLENEDFFLLSFDNVAETTKLGSKERKSEMGFGELKQRRTERSGNKDNRREKLSEKKSKKKEARESNNKFCSEKEKPRRKISNKPSKKIVNSSKIKDSDLNPPPLEKDVYRKSRVASKVENPSKLTNQKQVLEGAKSAKKKRKSALKKVEPECNSENSSPVSVLEVEDFLIDPETPSPGLNSQIKEKLKSNSRMKLSSELVNYDYPSPNVNHNSITNDKELTTFDNKDTESRKTDYRSRDYSELCGEICKLAEEEMKETNWIPRDILKLEDFEELGIMFELQILDRLLNEVVDELIGLPMKNFAL</sequence>
<accession>A0A834Z0F0</accession>